<dbReference type="EMBL" id="JALJXV010000007">
    <property type="protein sequence ID" value="MCP1676006.1"/>
    <property type="molecule type" value="Genomic_DNA"/>
</dbReference>
<dbReference type="Proteomes" id="UP001205843">
    <property type="component" value="Unassembled WGS sequence"/>
</dbReference>
<keyword evidence="1" id="KW-1133">Transmembrane helix</keyword>
<reference evidence="2" key="1">
    <citation type="submission" date="2022-03" db="EMBL/GenBank/DDBJ databases">
        <title>Genomic Encyclopedia of Type Strains, Phase III (KMG-III): the genomes of soil and plant-associated and newly described type strains.</title>
        <authorList>
            <person name="Whitman W."/>
        </authorList>
    </citation>
    <scope>NUCLEOTIDE SEQUENCE</scope>
    <source>
        <strain evidence="2">ANL 6-2</strain>
    </source>
</reference>
<keyword evidence="1" id="KW-0472">Membrane</keyword>
<organism evidence="2 3">
    <name type="scientific">Natronocella acetinitrilica</name>
    <dbReference type="NCBI Taxonomy" id="414046"/>
    <lineage>
        <taxon>Bacteria</taxon>
        <taxon>Pseudomonadati</taxon>
        <taxon>Pseudomonadota</taxon>
        <taxon>Gammaproteobacteria</taxon>
        <taxon>Chromatiales</taxon>
        <taxon>Ectothiorhodospiraceae</taxon>
        <taxon>Natronocella</taxon>
    </lineage>
</organism>
<evidence type="ECO:0000313" key="2">
    <source>
        <dbReference type="EMBL" id="MCP1676006.1"/>
    </source>
</evidence>
<evidence type="ECO:0000256" key="1">
    <source>
        <dbReference type="SAM" id="Phobius"/>
    </source>
</evidence>
<keyword evidence="3" id="KW-1185">Reference proteome</keyword>
<feature type="transmembrane region" description="Helical" evidence="1">
    <location>
        <begin position="59"/>
        <end position="79"/>
    </location>
</feature>
<gene>
    <name evidence="2" type="ORF">J2T57_003161</name>
</gene>
<accession>A0AAE3G538</accession>
<name>A0AAE3G538_9GAMM</name>
<dbReference type="RefSeq" id="WP_253480467.1">
    <property type="nucleotide sequence ID" value="NZ_JALJXV010000007.1"/>
</dbReference>
<sequence length="80" mass="9111">MRFPLFPSLRTGGSQRCERCGLRFPTSKEQCNHCSKLSDTEVESLRRRVEREHAGHAELGRVFLILAAVVMALVMLLVLR</sequence>
<dbReference type="AlphaFoldDB" id="A0AAE3G538"/>
<comment type="caution">
    <text evidence="2">The sequence shown here is derived from an EMBL/GenBank/DDBJ whole genome shotgun (WGS) entry which is preliminary data.</text>
</comment>
<evidence type="ECO:0000313" key="3">
    <source>
        <dbReference type="Proteomes" id="UP001205843"/>
    </source>
</evidence>
<keyword evidence="1" id="KW-0812">Transmembrane</keyword>
<protein>
    <submittedName>
        <fullName evidence="2">Uncharacterized protein</fullName>
    </submittedName>
</protein>
<proteinExistence type="predicted"/>